<dbReference type="NCBIfam" id="TIGR00282">
    <property type="entry name" value="TIGR00282 family metallophosphoesterase"/>
    <property type="match status" value="1"/>
</dbReference>
<dbReference type="Proteomes" id="UP000186015">
    <property type="component" value="Unassembled WGS sequence"/>
</dbReference>
<dbReference type="InterPro" id="IPR029052">
    <property type="entry name" value="Metallo-depent_PP-like"/>
</dbReference>
<feature type="binding site" evidence="2">
    <location>
        <position position="8"/>
    </location>
    <ligand>
        <name>Fe cation</name>
        <dbReference type="ChEBI" id="CHEBI:24875"/>
        <label>1</label>
    </ligand>
</feature>
<sequence>MNLLFIGDVVGCSGTDFLEEQLYGIKRKYNIDVTVVNGENSAQGNGITPQSFDRLISMGVDVVTTGNHCFRRREVMELYDSSEFLLRPANFPEGVAGRGVGIIDLCPVKIAVVNLMGTMYMEALDNPFTEIDKILDGIDTPNIFVDFHAEATSEKKAMGHYLKGRVTAVMGTHTHVQTADEVILGGHTAYITDVGMTGPEFSVLGVDSDIVIDKFRYHCPVKFTESDSPCFLNGVVVSFDEKSGKSTNITRIISRK</sequence>
<name>A0A1H7MLR7_RUMAL</name>
<feature type="active site" description="Proton donor" evidence="1">
    <location>
        <position position="68"/>
    </location>
</feature>
<evidence type="ECO:0008006" key="5">
    <source>
        <dbReference type="Google" id="ProtNLM"/>
    </source>
</evidence>
<dbReference type="PANTHER" id="PTHR36303">
    <property type="entry name" value="2',3'-CYCLIC-NUCLEOTIDE 2'-PHOSPHODIESTERASE"/>
    <property type="match status" value="1"/>
</dbReference>
<evidence type="ECO:0000313" key="3">
    <source>
        <dbReference type="EMBL" id="SEL12061.1"/>
    </source>
</evidence>
<gene>
    <name evidence="3" type="ORF">SAMN05216469_11241</name>
</gene>
<feature type="binding site" evidence="2">
    <location>
        <position position="39"/>
    </location>
    <ligand>
        <name>Fe cation</name>
        <dbReference type="ChEBI" id="CHEBI:24875"/>
        <label>2</label>
    </ligand>
</feature>
<evidence type="ECO:0000256" key="1">
    <source>
        <dbReference type="PIRSR" id="PIRSR004789-50"/>
    </source>
</evidence>
<dbReference type="EMBL" id="FOAT01000012">
    <property type="protein sequence ID" value="SEL12061.1"/>
    <property type="molecule type" value="Genomic_DNA"/>
</dbReference>
<accession>A0A1H7MLR7</accession>
<reference evidence="3 4" key="1">
    <citation type="submission" date="2016-10" db="EMBL/GenBank/DDBJ databases">
        <authorList>
            <person name="de Groot N.N."/>
        </authorList>
    </citation>
    <scope>NUCLEOTIDE SEQUENCE [LARGE SCALE GENOMIC DNA]</scope>
    <source>
        <strain evidence="3 4">KH2T6</strain>
    </source>
</reference>
<dbReference type="SUPFAM" id="SSF56300">
    <property type="entry name" value="Metallo-dependent phosphatases"/>
    <property type="match status" value="1"/>
</dbReference>
<dbReference type="GO" id="GO:0004113">
    <property type="term" value="F:2',3'-cyclic-nucleotide 3'-phosphodiesterase activity"/>
    <property type="evidence" value="ECO:0007669"/>
    <property type="project" value="TreeGrafter"/>
</dbReference>
<protein>
    <recommendedName>
        <fullName evidence="5">Metallophosphoesterase</fullName>
    </recommendedName>
</protein>
<proteinExistence type="predicted"/>
<keyword evidence="2" id="KW-0479">Metal-binding</keyword>
<dbReference type="PIRSF" id="PIRSF004789">
    <property type="entry name" value="DR1281"/>
    <property type="match status" value="1"/>
</dbReference>
<dbReference type="Gene3D" id="3.60.21.10">
    <property type="match status" value="1"/>
</dbReference>
<dbReference type="GO" id="GO:0046872">
    <property type="term" value="F:metal ion binding"/>
    <property type="evidence" value="ECO:0007669"/>
    <property type="project" value="UniProtKB-KW"/>
</dbReference>
<feature type="binding site" evidence="2">
    <location>
        <position position="175"/>
    </location>
    <ligand>
        <name>Fe cation</name>
        <dbReference type="ChEBI" id="CHEBI:24875"/>
        <label>1</label>
    </ligand>
</feature>
<organism evidence="3 4">
    <name type="scientific">Ruminococcus albus</name>
    <dbReference type="NCBI Taxonomy" id="1264"/>
    <lineage>
        <taxon>Bacteria</taxon>
        <taxon>Bacillati</taxon>
        <taxon>Bacillota</taxon>
        <taxon>Clostridia</taxon>
        <taxon>Eubacteriales</taxon>
        <taxon>Oscillospiraceae</taxon>
        <taxon>Ruminococcus</taxon>
    </lineage>
</organism>
<feature type="binding site" evidence="2">
    <location>
        <position position="67"/>
    </location>
    <ligand>
        <name>Fe cation</name>
        <dbReference type="ChEBI" id="CHEBI:24875"/>
        <label>2</label>
    </ligand>
</feature>
<feature type="binding site" evidence="2">
    <location>
        <position position="39"/>
    </location>
    <ligand>
        <name>Fe cation</name>
        <dbReference type="ChEBI" id="CHEBI:24875"/>
        <label>1</label>
    </ligand>
</feature>
<dbReference type="Pfam" id="PF13277">
    <property type="entry name" value="YmdB"/>
    <property type="match status" value="1"/>
</dbReference>
<dbReference type="AlphaFoldDB" id="A0A1H7MLR7"/>
<dbReference type="RefSeq" id="WP_074834224.1">
    <property type="nucleotide sequence ID" value="NZ_FOAT01000012.1"/>
</dbReference>
<feature type="binding site" evidence="2">
    <location>
        <position position="148"/>
    </location>
    <ligand>
        <name>Fe cation</name>
        <dbReference type="ChEBI" id="CHEBI:24875"/>
        <label>2</label>
    </ligand>
</feature>
<dbReference type="InterPro" id="IPR005235">
    <property type="entry name" value="YmdB-like"/>
</dbReference>
<feature type="binding site" evidence="2">
    <location>
        <position position="173"/>
    </location>
    <ligand>
        <name>Fe cation</name>
        <dbReference type="ChEBI" id="CHEBI:24875"/>
        <label>2</label>
    </ligand>
</feature>
<dbReference type="OrthoDB" id="9801109at2"/>
<dbReference type="PANTHER" id="PTHR36303:SF1">
    <property type="entry name" value="2',3'-CYCLIC-NUCLEOTIDE 2'-PHOSPHODIESTERASE"/>
    <property type="match status" value="1"/>
</dbReference>
<feature type="binding site" evidence="2">
    <location>
        <position position="40"/>
    </location>
    <ligand>
        <name>Fe cation</name>
        <dbReference type="ChEBI" id="CHEBI:24875"/>
        <label>1</label>
    </ligand>
</feature>
<evidence type="ECO:0000256" key="2">
    <source>
        <dbReference type="PIRSR" id="PIRSR004789-51"/>
    </source>
</evidence>
<evidence type="ECO:0000313" key="4">
    <source>
        <dbReference type="Proteomes" id="UP000186015"/>
    </source>
</evidence>